<protein>
    <submittedName>
        <fullName evidence="2">Uncharacterized protein</fullName>
    </submittedName>
</protein>
<feature type="chain" id="PRO_5006711050" evidence="1">
    <location>
        <begin position="22"/>
        <end position="512"/>
    </location>
</feature>
<name>A0A0U1LKT4_TALIS</name>
<dbReference type="STRING" id="28573.A0A0U1LKT4"/>
<dbReference type="AlphaFoldDB" id="A0A0U1LKT4"/>
<reference evidence="2 3" key="1">
    <citation type="submission" date="2015-04" db="EMBL/GenBank/DDBJ databases">
        <authorList>
            <person name="Syromyatnikov M.Y."/>
            <person name="Popov V.N."/>
        </authorList>
    </citation>
    <scope>NUCLEOTIDE SEQUENCE [LARGE SCALE GENOMIC DNA]</scope>
    <source>
        <strain evidence="2">WF-38-12</strain>
    </source>
</reference>
<dbReference type="OMA" id="GDENNCK"/>
<gene>
    <name evidence="2" type="ORF">PISL3812_00991</name>
</gene>
<evidence type="ECO:0000313" key="3">
    <source>
        <dbReference type="Proteomes" id="UP000054383"/>
    </source>
</evidence>
<dbReference type="OrthoDB" id="4733706at2759"/>
<keyword evidence="1" id="KW-0732">Signal</keyword>
<organism evidence="2 3">
    <name type="scientific">Talaromyces islandicus</name>
    <name type="common">Penicillium islandicum</name>
    <dbReference type="NCBI Taxonomy" id="28573"/>
    <lineage>
        <taxon>Eukaryota</taxon>
        <taxon>Fungi</taxon>
        <taxon>Dikarya</taxon>
        <taxon>Ascomycota</taxon>
        <taxon>Pezizomycotina</taxon>
        <taxon>Eurotiomycetes</taxon>
        <taxon>Eurotiomycetidae</taxon>
        <taxon>Eurotiales</taxon>
        <taxon>Trichocomaceae</taxon>
        <taxon>Talaromyces</taxon>
        <taxon>Talaromyces sect. Islandici</taxon>
    </lineage>
</organism>
<evidence type="ECO:0000256" key="1">
    <source>
        <dbReference type="SAM" id="SignalP"/>
    </source>
</evidence>
<dbReference type="Proteomes" id="UP000054383">
    <property type="component" value="Unassembled WGS sequence"/>
</dbReference>
<feature type="signal peptide" evidence="1">
    <location>
        <begin position="1"/>
        <end position="21"/>
    </location>
</feature>
<proteinExistence type="predicted"/>
<sequence length="512" mass="54852">MLTSVATLALCWLSSFQSVTGAAVGELNQNVRRGDPEVVDAVGRALREAGQHGKDTVYRMNKTSIAKSWKDATLFSIGSELLDVDISVTCATCYIKGTVNGHLKIRDDLNVTEVVDSVASQVKNATHEAWEEVKDYVEDAAKDIASFDISDIPAFPTLDVDFNLDKTAGLPPIEARFEFDDLEFYLDFDLNLAGGTYYMLKLFTSETPAGFSIPGLEAGALFKATLYLTTESDVDITSGIHLKVEDGLALDMELFSKKVSGMKVPGAHFELLPVKIHGHGSIEAILQLEAVVGFNLETPSIAGLLEASTGVEASIFANVADFYVEVKGGSERHCELAAHAEYTLAVGGAAGATLAVGNYLWGPEPVTSTDIWYTTLPRFCAHTKTKTKHHTVTKTKTKTTHVTGAAAHEVTARAAVEDHASKVTTTVSTTEKYTIVNCLKKEIGNCPNNMQNTTSVKRTLTTVLTVPSGVDASYPPNTHASVTSVIPFGTNRHTVAPTTGVPTPHAPKKTSA</sequence>
<evidence type="ECO:0000313" key="2">
    <source>
        <dbReference type="EMBL" id="CRG83637.1"/>
    </source>
</evidence>
<keyword evidence="3" id="KW-1185">Reference proteome</keyword>
<accession>A0A0U1LKT4</accession>
<dbReference type="EMBL" id="CVMT01000001">
    <property type="protein sequence ID" value="CRG83637.1"/>
    <property type="molecule type" value="Genomic_DNA"/>
</dbReference>